<comment type="caution">
    <text evidence="1">The sequence shown here is derived from an EMBL/GenBank/DDBJ whole genome shotgun (WGS) entry which is preliminary data.</text>
</comment>
<keyword evidence="2" id="KW-1185">Reference proteome</keyword>
<evidence type="ECO:0000313" key="2">
    <source>
        <dbReference type="Proteomes" id="UP001152888"/>
    </source>
</evidence>
<dbReference type="EMBL" id="CAKOFQ010006858">
    <property type="protein sequence ID" value="CAH1977431.1"/>
    <property type="molecule type" value="Genomic_DNA"/>
</dbReference>
<protein>
    <submittedName>
        <fullName evidence="1">Uncharacterized protein</fullName>
    </submittedName>
</protein>
<proteinExistence type="predicted"/>
<sequence length="53" mass="6042">MGWRESLFSLPKKLLSGTSLVHSNSTTDDTERRFFTGVVLHHSGRIKPKWQTA</sequence>
<dbReference type="Proteomes" id="UP001152888">
    <property type="component" value="Unassembled WGS sequence"/>
</dbReference>
<evidence type="ECO:0000313" key="1">
    <source>
        <dbReference type="EMBL" id="CAH1977431.1"/>
    </source>
</evidence>
<organism evidence="1 2">
    <name type="scientific">Acanthoscelides obtectus</name>
    <name type="common">Bean weevil</name>
    <name type="synonym">Bruchus obtectus</name>
    <dbReference type="NCBI Taxonomy" id="200917"/>
    <lineage>
        <taxon>Eukaryota</taxon>
        <taxon>Metazoa</taxon>
        <taxon>Ecdysozoa</taxon>
        <taxon>Arthropoda</taxon>
        <taxon>Hexapoda</taxon>
        <taxon>Insecta</taxon>
        <taxon>Pterygota</taxon>
        <taxon>Neoptera</taxon>
        <taxon>Endopterygota</taxon>
        <taxon>Coleoptera</taxon>
        <taxon>Polyphaga</taxon>
        <taxon>Cucujiformia</taxon>
        <taxon>Chrysomeloidea</taxon>
        <taxon>Chrysomelidae</taxon>
        <taxon>Bruchinae</taxon>
        <taxon>Bruchini</taxon>
        <taxon>Acanthoscelides</taxon>
    </lineage>
</organism>
<reference evidence="1" key="1">
    <citation type="submission" date="2022-03" db="EMBL/GenBank/DDBJ databases">
        <authorList>
            <person name="Sayadi A."/>
        </authorList>
    </citation>
    <scope>NUCLEOTIDE SEQUENCE</scope>
</reference>
<dbReference type="AlphaFoldDB" id="A0A9P0KLL4"/>
<gene>
    <name evidence="1" type="ORF">ACAOBT_LOCUS12650</name>
</gene>
<accession>A0A9P0KLL4</accession>
<name>A0A9P0KLL4_ACAOB</name>